<dbReference type="InParanoid" id="A0A1S3HWB9"/>
<gene>
    <name evidence="3" type="primary">LOC106158763</name>
</gene>
<evidence type="ECO:0000256" key="1">
    <source>
        <dbReference type="SAM" id="SignalP"/>
    </source>
</evidence>
<feature type="chain" id="PRO_5010164517" evidence="1">
    <location>
        <begin position="21"/>
        <end position="161"/>
    </location>
</feature>
<dbReference type="KEGG" id="lak:106158763"/>
<proteinExistence type="predicted"/>
<evidence type="ECO:0000313" key="3">
    <source>
        <dbReference type="RefSeq" id="XP_013390313.1"/>
    </source>
</evidence>
<feature type="signal peptide" evidence="1">
    <location>
        <begin position="1"/>
        <end position="20"/>
    </location>
</feature>
<keyword evidence="1" id="KW-0732">Signal</keyword>
<reference evidence="3" key="1">
    <citation type="submission" date="2025-08" db="UniProtKB">
        <authorList>
            <consortium name="RefSeq"/>
        </authorList>
    </citation>
    <scope>IDENTIFICATION</scope>
    <source>
        <tissue evidence="3">Gonads</tissue>
    </source>
</reference>
<sequence>MAFRVLLTLMALALPYVVDGHLCLISPPQRGSMSGLNKPGATDCGLTQGPCGGRSAKTPTIALKSDTIYPLVFQKNLDHYTETSPGYFNVLMWDPMKNTSTELLEIPDEGEPSLHLYTYEITIPYVGKVNKGVKRYLQVTYVTKNKKAPAEFYQCADLYIV</sequence>
<protein>
    <submittedName>
        <fullName evidence="3">Uncharacterized protein LOC106158763</fullName>
    </submittedName>
</protein>
<evidence type="ECO:0000313" key="2">
    <source>
        <dbReference type="Proteomes" id="UP000085678"/>
    </source>
</evidence>
<dbReference type="GeneID" id="106158763"/>
<dbReference type="AlphaFoldDB" id="A0A1S3HWB9"/>
<dbReference type="PANTHER" id="PTHR37916">
    <property type="entry name" value="CHITIN-BINDING TYPE-4 DOMAIN-CONTAINING PROTEIN"/>
    <property type="match status" value="1"/>
</dbReference>
<accession>A0A1S3HWB9</accession>
<dbReference type="OrthoDB" id="10022075at2759"/>
<dbReference type="Proteomes" id="UP000085678">
    <property type="component" value="Unplaced"/>
</dbReference>
<name>A0A1S3HWB9_LINAN</name>
<keyword evidence="2" id="KW-1185">Reference proteome</keyword>
<dbReference type="RefSeq" id="XP_013390313.1">
    <property type="nucleotide sequence ID" value="XM_013534859.1"/>
</dbReference>
<organism evidence="2 3">
    <name type="scientific">Lingula anatina</name>
    <name type="common">Brachiopod</name>
    <name type="synonym">Lingula unguis</name>
    <dbReference type="NCBI Taxonomy" id="7574"/>
    <lineage>
        <taxon>Eukaryota</taxon>
        <taxon>Metazoa</taxon>
        <taxon>Spiralia</taxon>
        <taxon>Lophotrochozoa</taxon>
        <taxon>Brachiopoda</taxon>
        <taxon>Linguliformea</taxon>
        <taxon>Lingulata</taxon>
        <taxon>Lingulida</taxon>
        <taxon>Linguloidea</taxon>
        <taxon>Lingulidae</taxon>
        <taxon>Lingula</taxon>
    </lineage>
</organism>
<dbReference type="PANTHER" id="PTHR37916:SF1">
    <property type="entry name" value="COPPER ACQUISITION FACTOR BIM1-LIKE DOMAIN-CONTAINING PROTEIN"/>
    <property type="match status" value="1"/>
</dbReference>